<dbReference type="AlphaFoldDB" id="A0A6A5X3K7"/>
<feature type="compositionally biased region" description="Polar residues" evidence="5">
    <location>
        <begin position="135"/>
        <end position="158"/>
    </location>
</feature>
<reference evidence="7" key="1">
    <citation type="journal article" date="2020" name="Stud. Mycol.">
        <title>101 Dothideomycetes genomes: a test case for predicting lifestyles and emergence of pathogens.</title>
        <authorList>
            <person name="Haridas S."/>
            <person name="Albert R."/>
            <person name="Binder M."/>
            <person name="Bloem J."/>
            <person name="Labutti K."/>
            <person name="Salamov A."/>
            <person name="Andreopoulos B."/>
            <person name="Baker S."/>
            <person name="Barry K."/>
            <person name="Bills G."/>
            <person name="Bluhm B."/>
            <person name="Cannon C."/>
            <person name="Castanera R."/>
            <person name="Culley D."/>
            <person name="Daum C."/>
            <person name="Ezra D."/>
            <person name="Gonzalez J."/>
            <person name="Henrissat B."/>
            <person name="Kuo A."/>
            <person name="Liang C."/>
            <person name="Lipzen A."/>
            <person name="Lutzoni F."/>
            <person name="Magnuson J."/>
            <person name="Mondo S."/>
            <person name="Nolan M."/>
            <person name="Ohm R."/>
            <person name="Pangilinan J."/>
            <person name="Park H.-J."/>
            <person name="Ramirez L."/>
            <person name="Alfaro M."/>
            <person name="Sun H."/>
            <person name="Tritt A."/>
            <person name="Yoshinaga Y."/>
            <person name="Zwiers L.-H."/>
            <person name="Turgeon B."/>
            <person name="Goodwin S."/>
            <person name="Spatafora J."/>
            <person name="Crous P."/>
            <person name="Grigoriev I."/>
        </authorList>
    </citation>
    <scope>NUCLEOTIDE SEQUENCE</scope>
    <source>
        <strain evidence="7">CBS 123094</strain>
    </source>
</reference>
<evidence type="ECO:0008006" key="9">
    <source>
        <dbReference type="Google" id="ProtNLM"/>
    </source>
</evidence>
<comment type="subcellular location">
    <subcellularLocation>
        <location evidence="1">Membrane</location>
        <topology evidence="1">Single-pass membrane protein</topology>
    </subcellularLocation>
</comment>
<dbReference type="InterPro" id="IPR051694">
    <property type="entry name" value="Immunoregulatory_rcpt-like"/>
</dbReference>
<feature type="transmembrane region" description="Helical" evidence="6">
    <location>
        <begin position="67"/>
        <end position="91"/>
    </location>
</feature>
<organism evidence="7 8">
    <name type="scientific">Amniculicola lignicola CBS 123094</name>
    <dbReference type="NCBI Taxonomy" id="1392246"/>
    <lineage>
        <taxon>Eukaryota</taxon>
        <taxon>Fungi</taxon>
        <taxon>Dikarya</taxon>
        <taxon>Ascomycota</taxon>
        <taxon>Pezizomycotina</taxon>
        <taxon>Dothideomycetes</taxon>
        <taxon>Pleosporomycetidae</taxon>
        <taxon>Pleosporales</taxon>
        <taxon>Amniculicolaceae</taxon>
        <taxon>Amniculicola</taxon>
    </lineage>
</organism>
<feature type="compositionally biased region" description="Low complexity" evidence="5">
    <location>
        <begin position="24"/>
        <end position="64"/>
    </location>
</feature>
<keyword evidence="2 6" id="KW-0812">Transmembrane</keyword>
<dbReference type="PANTHER" id="PTHR15549:SF26">
    <property type="entry name" value="AXIAL BUDDING PATTERN PROTEIN 2-RELATED"/>
    <property type="match status" value="1"/>
</dbReference>
<evidence type="ECO:0000256" key="1">
    <source>
        <dbReference type="ARBA" id="ARBA00004167"/>
    </source>
</evidence>
<feature type="region of interest" description="Disordered" evidence="5">
    <location>
        <begin position="15"/>
        <end position="64"/>
    </location>
</feature>
<gene>
    <name evidence="7" type="ORF">P154DRAFT_614809</name>
</gene>
<dbReference type="PANTHER" id="PTHR15549">
    <property type="entry name" value="PAIRED IMMUNOGLOBULIN-LIKE TYPE 2 RECEPTOR"/>
    <property type="match status" value="1"/>
</dbReference>
<evidence type="ECO:0000313" key="7">
    <source>
        <dbReference type="EMBL" id="KAF2007461.1"/>
    </source>
</evidence>
<keyword evidence="4 6" id="KW-0472">Membrane</keyword>
<dbReference type="CDD" id="cd12087">
    <property type="entry name" value="TM_EGFR-like"/>
    <property type="match status" value="1"/>
</dbReference>
<dbReference type="Proteomes" id="UP000799779">
    <property type="component" value="Unassembled WGS sequence"/>
</dbReference>
<evidence type="ECO:0000256" key="5">
    <source>
        <dbReference type="SAM" id="MobiDB-lite"/>
    </source>
</evidence>
<dbReference type="GO" id="GO:0016020">
    <property type="term" value="C:membrane"/>
    <property type="evidence" value="ECO:0007669"/>
    <property type="project" value="UniProtKB-SubCell"/>
</dbReference>
<evidence type="ECO:0000256" key="3">
    <source>
        <dbReference type="ARBA" id="ARBA00022989"/>
    </source>
</evidence>
<keyword evidence="3 6" id="KW-1133">Transmembrane helix</keyword>
<feature type="compositionally biased region" description="Pro residues" evidence="5">
    <location>
        <begin position="171"/>
        <end position="182"/>
    </location>
</feature>
<protein>
    <recommendedName>
        <fullName evidence="9">Mid2 domain-containing protein</fullName>
    </recommendedName>
</protein>
<dbReference type="EMBL" id="ML977557">
    <property type="protein sequence ID" value="KAF2007461.1"/>
    <property type="molecule type" value="Genomic_DNA"/>
</dbReference>
<name>A0A6A5X3K7_9PLEO</name>
<feature type="region of interest" description="Disordered" evidence="5">
    <location>
        <begin position="118"/>
        <end position="206"/>
    </location>
</feature>
<keyword evidence="8" id="KW-1185">Reference proteome</keyword>
<evidence type="ECO:0000256" key="6">
    <source>
        <dbReference type="SAM" id="Phobius"/>
    </source>
</evidence>
<evidence type="ECO:0000313" key="8">
    <source>
        <dbReference type="Proteomes" id="UP000799779"/>
    </source>
</evidence>
<sequence length="206" mass="21480">MTACDETVGYYLDGLSSELPLDPTSTDSSSTGQSTTPLPASSATAPTSTSANTAEPSPATSKPTSKALIAGVVVGAVALIIIAGLLFWFLVIRRKNKRQSYQQAPQVLHYPPPSYVSPEYPGPFSHQGYLDPNGVTPTATPYQDQKNLFSPNSGSQDPRYSYYAHSGVPGGPTPVNSPPPGELPGTTSPVTAELPGSSEASSKNPR</sequence>
<accession>A0A6A5X3K7</accession>
<evidence type="ECO:0000256" key="2">
    <source>
        <dbReference type="ARBA" id="ARBA00022692"/>
    </source>
</evidence>
<dbReference type="GO" id="GO:0071944">
    <property type="term" value="C:cell periphery"/>
    <property type="evidence" value="ECO:0007669"/>
    <property type="project" value="UniProtKB-ARBA"/>
</dbReference>
<proteinExistence type="predicted"/>
<evidence type="ECO:0000256" key="4">
    <source>
        <dbReference type="ARBA" id="ARBA00023136"/>
    </source>
</evidence>